<keyword evidence="2" id="KW-1185">Reference proteome</keyword>
<dbReference type="EMBL" id="CP144699">
    <property type="protein sequence ID" value="WVZ21497.1"/>
    <property type="molecule type" value="Genomic_DNA"/>
</dbReference>
<evidence type="ECO:0000313" key="1">
    <source>
        <dbReference type="EMBL" id="WVZ21497.1"/>
    </source>
</evidence>
<gene>
    <name evidence="1" type="ORF">V8G54_008819</name>
</gene>
<sequence>MLTFKPRAMLRAIFIRSRFPKRSPILLSTPACFRRNWTSCYTIIKISISVTFLCNYIRNNSGNHLFAVQNLNLSPFECKLYFQNPKPVAWKDSTITTISSSLSKD</sequence>
<accession>A0AAQ3S8K5</accession>
<organism evidence="1 2">
    <name type="scientific">Vigna mungo</name>
    <name type="common">Black gram</name>
    <name type="synonym">Phaseolus mungo</name>
    <dbReference type="NCBI Taxonomy" id="3915"/>
    <lineage>
        <taxon>Eukaryota</taxon>
        <taxon>Viridiplantae</taxon>
        <taxon>Streptophyta</taxon>
        <taxon>Embryophyta</taxon>
        <taxon>Tracheophyta</taxon>
        <taxon>Spermatophyta</taxon>
        <taxon>Magnoliopsida</taxon>
        <taxon>eudicotyledons</taxon>
        <taxon>Gunneridae</taxon>
        <taxon>Pentapetalae</taxon>
        <taxon>rosids</taxon>
        <taxon>fabids</taxon>
        <taxon>Fabales</taxon>
        <taxon>Fabaceae</taxon>
        <taxon>Papilionoideae</taxon>
        <taxon>50 kb inversion clade</taxon>
        <taxon>NPAAA clade</taxon>
        <taxon>indigoferoid/millettioid clade</taxon>
        <taxon>Phaseoleae</taxon>
        <taxon>Vigna</taxon>
    </lineage>
</organism>
<dbReference type="Proteomes" id="UP001374535">
    <property type="component" value="Chromosome 2"/>
</dbReference>
<evidence type="ECO:0000313" key="2">
    <source>
        <dbReference type="Proteomes" id="UP001374535"/>
    </source>
</evidence>
<dbReference type="AlphaFoldDB" id="A0AAQ3S8K5"/>
<protein>
    <submittedName>
        <fullName evidence="1">Uncharacterized protein</fullName>
    </submittedName>
</protein>
<reference evidence="1 2" key="1">
    <citation type="journal article" date="2023" name="Life. Sci Alliance">
        <title>Evolutionary insights into 3D genome organization and epigenetic landscape of Vigna mungo.</title>
        <authorList>
            <person name="Junaid A."/>
            <person name="Singh B."/>
            <person name="Bhatia S."/>
        </authorList>
    </citation>
    <scope>NUCLEOTIDE SEQUENCE [LARGE SCALE GENOMIC DNA]</scope>
    <source>
        <strain evidence="1">Urdbean</strain>
    </source>
</reference>
<name>A0AAQ3S8K5_VIGMU</name>
<proteinExistence type="predicted"/>